<evidence type="ECO:0000256" key="7">
    <source>
        <dbReference type="PROSITE-ProRule" id="PRU00169"/>
    </source>
</evidence>
<dbReference type="InterPro" id="IPR001867">
    <property type="entry name" value="OmpR/PhoB-type_DNA-bd"/>
</dbReference>
<dbReference type="Gene3D" id="3.40.50.2300">
    <property type="match status" value="1"/>
</dbReference>
<keyword evidence="5 8" id="KW-0238">DNA-binding</keyword>
<accession>A0A4U0FDL5</accession>
<dbReference type="OrthoDB" id="9790442at2"/>
<dbReference type="InterPro" id="IPR016032">
    <property type="entry name" value="Sig_transdc_resp-reg_C-effctor"/>
</dbReference>
<gene>
    <name evidence="11" type="ORF">E5161_08295</name>
</gene>
<evidence type="ECO:0000313" key="12">
    <source>
        <dbReference type="Proteomes" id="UP000309673"/>
    </source>
</evidence>
<dbReference type="SUPFAM" id="SSF52172">
    <property type="entry name" value="CheY-like"/>
    <property type="match status" value="1"/>
</dbReference>
<keyword evidence="4" id="KW-0805">Transcription regulation</keyword>
<dbReference type="Proteomes" id="UP000309673">
    <property type="component" value="Unassembled WGS sequence"/>
</dbReference>
<dbReference type="InterPro" id="IPR036388">
    <property type="entry name" value="WH-like_DNA-bd_sf"/>
</dbReference>
<dbReference type="PROSITE" id="PS50110">
    <property type="entry name" value="RESPONSE_REGULATORY"/>
    <property type="match status" value="1"/>
</dbReference>
<dbReference type="Pfam" id="PF00072">
    <property type="entry name" value="Response_reg"/>
    <property type="match status" value="1"/>
</dbReference>
<comment type="caution">
    <text evidence="11">The sequence shown here is derived from an EMBL/GenBank/DDBJ whole genome shotgun (WGS) entry which is preliminary data.</text>
</comment>
<proteinExistence type="predicted"/>
<dbReference type="PANTHER" id="PTHR48111">
    <property type="entry name" value="REGULATOR OF RPOS"/>
    <property type="match status" value="1"/>
</dbReference>
<keyword evidence="6" id="KW-0804">Transcription</keyword>
<keyword evidence="2 7" id="KW-0597">Phosphoprotein</keyword>
<dbReference type="PANTHER" id="PTHR48111:SF26">
    <property type="entry name" value="STAGE 0 SPORULATION PROTEIN A HOMOLOG"/>
    <property type="match status" value="1"/>
</dbReference>
<comment type="subcellular location">
    <subcellularLocation>
        <location evidence="1">Cytoplasm</location>
    </subcellularLocation>
</comment>
<evidence type="ECO:0000259" key="10">
    <source>
        <dbReference type="PROSITE" id="PS51755"/>
    </source>
</evidence>
<feature type="domain" description="Response regulatory" evidence="9">
    <location>
        <begin position="5"/>
        <end position="118"/>
    </location>
</feature>
<feature type="domain" description="OmpR/PhoB-type" evidence="10">
    <location>
        <begin position="134"/>
        <end position="233"/>
    </location>
</feature>
<evidence type="ECO:0000256" key="3">
    <source>
        <dbReference type="ARBA" id="ARBA00023012"/>
    </source>
</evidence>
<protein>
    <submittedName>
        <fullName evidence="11">Response regulator transcription factor</fullName>
    </submittedName>
</protein>
<evidence type="ECO:0000256" key="5">
    <source>
        <dbReference type="ARBA" id="ARBA00023125"/>
    </source>
</evidence>
<dbReference type="InterPro" id="IPR001789">
    <property type="entry name" value="Sig_transdc_resp-reg_receiver"/>
</dbReference>
<dbReference type="Gene3D" id="1.10.10.10">
    <property type="entry name" value="Winged helix-like DNA-binding domain superfamily/Winged helix DNA-binding domain"/>
    <property type="match status" value="1"/>
</dbReference>
<dbReference type="PROSITE" id="PS51755">
    <property type="entry name" value="OMPR_PHOB"/>
    <property type="match status" value="1"/>
</dbReference>
<dbReference type="GO" id="GO:0000976">
    <property type="term" value="F:transcription cis-regulatory region binding"/>
    <property type="evidence" value="ECO:0007669"/>
    <property type="project" value="TreeGrafter"/>
</dbReference>
<dbReference type="FunFam" id="3.40.50.2300:FF:000001">
    <property type="entry name" value="DNA-binding response regulator PhoB"/>
    <property type="match status" value="1"/>
</dbReference>
<reference evidence="11 12" key="1">
    <citation type="submission" date="2019-04" db="EMBL/GenBank/DDBJ databases">
        <title>Cohnella sp. nov., isolated from soil.</title>
        <authorList>
            <person name="Kim W."/>
        </authorList>
    </citation>
    <scope>NUCLEOTIDE SEQUENCE [LARGE SCALE GENOMIC DNA]</scope>
    <source>
        <strain evidence="11 12">CAU 1483</strain>
    </source>
</reference>
<dbReference type="GO" id="GO:0005829">
    <property type="term" value="C:cytosol"/>
    <property type="evidence" value="ECO:0007669"/>
    <property type="project" value="TreeGrafter"/>
</dbReference>
<evidence type="ECO:0000256" key="2">
    <source>
        <dbReference type="ARBA" id="ARBA00022553"/>
    </source>
</evidence>
<evidence type="ECO:0000256" key="4">
    <source>
        <dbReference type="ARBA" id="ARBA00023015"/>
    </source>
</evidence>
<dbReference type="GO" id="GO:0000156">
    <property type="term" value="F:phosphorelay response regulator activity"/>
    <property type="evidence" value="ECO:0007669"/>
    <property type="project" value="TreeGrafter"/>
</dbReference>
<feature type="modified residue" description="4-aspartylphosphate" evidence="7">
    <location>
        <position position="54"/>
    </location>
</feature>
<keyword evidence="12" id="KW-1185">Reference proteome</keyword>
<keyword evidence="3" id="KW-0902">Two-component regulatory system</keyword>
<dbReference type="Pfam" id="PF00486">
    <property type="entry name" value="Trans_reg_C"/>
    <property type="match status" value="1"/>
</dbReference>
<dbReference type="FunFam" id="1.10.10.10:FF:000018">
    <property type="entry name" value="DNA-binding response regulator ResD"/>
    <property type="match status" value="1"/>
</dbReference>
<dbReference type="Gene3D" id="6.10.250.690">
    <property type="match status" value="1"/>
</dbReference>
<evidence type="ECO:0000259" key="9">
    <source>
        <dbReference type="PROSITE" id="PS50110"/>
    </source>
</evidence>
<evidence type="ECO:0000313" key="11">
    <source>
        <dbReference type="EMBL" id="TJY42828.1"/>
    </source>
</evidence>
<feature type="DNA-binding region" description="OmpR/PhoB-type" evidence="8">
    <location>
        <begin position="134"/>
        <end position="233"/>
    </location>
</feature>
<dbReference type="SMART" id="SM00448">
    <property type="entry name" value="REC"/>
    <property type="match status" value="1"/>
</dbReference>
<dbReference type="SMART" id="SM00862">
    <property type="entry name" value="Trans_reg_C"/>
    <property type="match status" value="1"/>
</dbReference>
<evidence type="ECO:0000256" key="8">
    <source>
        <dbReference type="PROSITE-ProRule" id="PRU01091"/>
    </source>
</evidence>
<organism evidence="11 12">
    <name type="scientific">Cohnella pontilimi</name>
    <dbReference type="NCBI Taxonomy" id="2564100"/>
    <lineage>
        <taxon>Bacteria</taxon>
        <taxon>Bacillati</taxon>
        <taxon>Bacillota</taxon>
        <taxon>Bacilli</taxon>
        <taxon>Bacillales</taxon>
        <taxon>Paenibacillaceae</taxon>
        <taxon>Cohnella</taxon>
    </lineage>
</organism>
<dbReference type="GO" id="GO:0006355">
    <property type="term" value="P:regulation of DNA-templated transcription"/>
    <property type="evidence" value="ECO:0007669"/>
    <property type="project" value="InterPro"/>
</dbReference>
<dbReference type="EMBL" id="SUPK01000003">
    <property type="protein sequence ID" value="TJY42828.1"/>
    <property type="molecule type" value="Genomic_DNA"/>
</dbReference>
<evidence type="ECO:0000256" key="1">
    <source>
        <dbReference type="ARBA" id="ARBA00004496"/>
    </source>
</evidence>
<dbReference type="CDD" id="cd00383">
    <property type="entry name" value="trans_reg_C"/>
    <property type="match status" value="1"/>
</dbReference>
<name>A0A4U0FDL5_9BACL</name>
<evidence type="ECO:0000256" key="6">
    <source>
        <dbReference type="ARBA" id="ARBA00023163"/>
    </source>
</evidence>
<dbReference type="AlphaFoldDB" id="A0A4U0FDL5"/>
<dbReference type="SUPFAM" id="SSF46894">
    <property type="entry name" value="C-terminal effector domain of the bipartite response regulators"/>
    <property type="match status" value="1"/>
</dbReference>
<dbReference type="InterPro" id="IPR039420">
    <property type="entry name" value="WalR-like"/>
</dbReference>
<dbReference type="GO" id="GO:0032993">
    <property type="term" value="C:protein-DNA complex"/>
    <property type="evidence" value="ECO:0007669"/>
    <property type="project" value="TreeGrafter"/>
</dbReference>
<dbReference type="InterPro" id="IPR011006">
    <property type="entry name" value="CheY-like_superfamily"/>
</dbReference>
<sequence length="234" mass="26269">MQTACILVIEDDIEINQLVTKYLSKEGYEAHSVYNGKDALSEIAKHEYHLVILDMMLPLADGAEILRKIRETKTIPVIILSARDREMDKIRGLELGADDYMAKPFTIGELLARVKAQLRRYLGFGAADVASAVPKVLKYGDLELDTGTCELTVGGQKKPITAKEFAILKLFLSAPTRVFTKSQIFQSVWQEESMSDDNTVMVHINRIRTKIEKDPSNPVYIQTVWGFGYKLGEG</sequence>
<dbReference type="RefSeq" id="WP_136777247.1">
    <property type="nucleotide sequence ID" value="NZ_SUPK01000003.1"/>
</dbReference>